<evidence type="ECO:0000256" key="2">
    <source>
        <dbReference type="ARBA" id="ARBA00022771"/>
    </source>
</evidence>
<sequence length="220" mass="22773">MQVAMQATQAASQAPARTSSLAATAAAAAAPSGATRRAVVLPRRRPAPALSITRSSSASSRHNPQPWQQDWQQRCATRGVRCTAAAGSDGADPQPATPSPAALVLSSSDDEPVPPYSSGGSSGAGSSSSSNNSAATSYASGGEGSDSDGSVKIDLQLPRRSLLVLFTCNICGNRSERLVNPVAWQKGMVIAKCQHCPSWHKLADAANLVEEIRYADLEDE</sequence>
<dbReference type="GO" id="GO:0006457">
    <property type="term" value="P:protein folding"/>
    <property type="evidence" value="ECO:0007669"/>
    <property type="project" value="TreeGrafter"/>
</dbReference>
<dbReference type="PANTHER" id="PTHR20922">
    <property type="entry name" value="DNL-TYPE ZINC FINGER PROTEIN"/>
    <property type="match status" value="1"/>
</dbReference>
<dbReference type="GO" id="GO:0030150">
    <property type="term" value="P:protein import into mitochondrial matrix"/>
    <property type="evidence" value="ECO:0007669"/>
    <property type="project" value="TreeGrafter"/>
</dbReference>
<name>A0A2P6VC72_9CHLO</name>
<evidence type="ECO:0000313" key="8">
    <source>
        <dbReference type="Proteomes" id="UP000239649"/>
    </source>
</evidence>
<proteinExistence type="predicted"/>
<dbReference type="AlphaFoldDB" id="A0A2P6VC72"/>
<dbReference type="PANTHER" id="PTHR20922:SF13">
    <property type="entry name" value="DNL-TYPE ZINC FINGER PROTEIN"/>
    <property type="match status" value="1"/>
</dbReference>
<dbReference type="STRING" id="554055.A0A2P6VC72"/>
<evidence type="ECO:0000256" key="1">
    <source>
        <dbReference type="ARBA" id="ARBA00022723"/>
    </source>
</evidence>
<dbReference type="Proteomes" id="UP000239649">
    <property type="component" value="Unassembled WGS sequence"/>
</dbReference>
<evidence type="ECO:0000256" key="3">
    <source>
        <dbReference type="ARBA" id="ARBA00022833"/>
    </source>
</evidence>
<keyword evidence="1" id="KW-0479">Metal-binding</keyword>
<dbReference type="EMBL" id="LHPF02000013">
    <property type="protein sequence ID" value="PSC71687.1"/>
    <property type="molecule type" value="Genomic_DNA"/>
</dbReference>
<feature type="compositionally biased region" description="Polar residues" evidence="5">
    <location>
        <begin position="1"/>
        <end position="12"/>
    </location>
</feature>
<keyword evidence="3" id="KW-0862">Zinc</keyword>
<gene>
    <name evidence="7" type="ORF">C2E20_4893</name>
</gene>
<keyword evidence="8" id="KW-1185">Reference proteome</keyword>
<evidence type="ECO:0000259" key="6">
    <source>
        <dbReference type="PROSITE" id="PS51501"/>
    </source>
</evidence>
<comment type="caution">
    <text evidence="7">The sequence shown here is derived from an EMBL/GenBank/DDBJ whole genome shotgun (WGS) entry which is preliminary data.</text>
</comment>
<feature type="region of interest" description="Disordered" evidence="5">
    <location>
        <begin position="1"/>
        <end position="151"/>
    </location>
</feature>
<dbReference type="InterPro" id="IPR024158">
    <property type="entry name" value="Mt_import_TIM15"/>
</dbReference>
<dbReference type="GO" id="GO:0005739">
    <property type="term" value="C:mitochondrion"/>
    <property type="evidence" value="ECO:0007669"/>
    <property type="project" value="TreeGrafter"/>
</dbReference>
<feature type="compositionally biased region" description="Polar residues" evidence="5">
    <location>
        <begin position="61"/>
        <end position="75"/>
    </location>
</feature>
<dbReference type="GO" id="GO:0051087">
    <property type="term" value="F:protein-folding chaperone binding"/>
    <property type="evidence" value="ECO:0007669"/>
    <property type="project" value="TreeGrafter"/>
</dbReference>
<feature type="compositionally biased region" description="Low complexity" evidence="5">
    <location>
        <begin position="116"/>
        <end position="140"/>
    </location>
</feature>
<dbReference type="Pfam" id="PF05180">
    <property type="entry name" value="zf-DNL"/>
    <property type="match status" value="1"/>
</dbReference>
<dbReference type="GO" id="GO:0050821">
    <property type="term" value="P:protein stabilization"/>
    <property type="evidence" value="ECO:0007669"/>
    <property type="project" value="TreeGrafter"/>
</dbReference>
<dbReference type="OrthoDB" id="512667at2759"/>
<dbReference type="InterPro" id="IPR007853">
    <property type="entry name" value="Znf_DNL-typ"/>
</dbReference>
<evidence type="ECO:0000313" key="7">
    <source>
        <dbReference type="EMBL" id="PSC71687.1"/>
    </source>
</evidence>
<protein>
    <submittedName>
        <fullName evidence="7">DNL-type zinc finger</fullName>
    </submittedName>
</protein>
<dbReference type="PROSITE" id="PS51501">
    <property type="entry name" value="ZF_DNL"/>
    <property type="match status" value="1"/>
</dbReference>
<reference evidence="7 8" key="1">
    <citation type="journal article" date="2018" name="Plant J.">
        <title>Genome sequences of Chlorella sorokiniana UTEX 1602 and Micractinium conductrix SAG 241.80: implications to maltose excretion by a green alga.</title>
        <authorList>
            <person name="Arriola M.B."/>
            <person name="Velmurugan N."/>
            <person name="Zhang Y."/>
            <person name="Plunkett M.H."/>
            <person name="Hondzo H."/>
            <person name="Barney B.M."/>
        </authorList>
    </citation>
    <scope>NUCLEOTIDE SEQUENCE [LARGE SCALE GENOMIC DNA]</scope>
    <source>
        <strain evidence="7 8">SAG 241.80</strain>
    </source>
</reference>
<keyword evidence="2 4" id="KW-0863">Zinc-finger</keyword>
<dbReference type="GO" id="GO:0008270">
    <property type="term" value="F:zinc ion binding"/>
    <property type="evidence" value="ECO:0007669"/>
    <property type="project" value="UniProtKB-KW"/>
</dbReference>
<feature type="compositionally biased region" description="Low complexity" evidence="5">
    <location>
        <begin position="14"/>
        <end position="60"/>
    </location>
</feature>
<accession>A0A2P6VC72</accession>
<organism evidence="7 8">
    <name type="scientific">Micractinium conductrix</name>
    <dbReference type="NCBI Taxonomy" id="554055"/>
    <lineage>
        <taxon>Eukaryota</taxon>
        <taxon>Viridiplantae</taxon>
        <taxon>Chlorophyta</taxon>
        <taxon>core chlorophytes</taxon>
        <taxon>Trebouxiophyceae</taxon>
        <taxon>Chlorellales</taxon>
        <taxon>Chlorellaceae</taxon>
        <taxon>Chlorella clade</taxon>
        <taxon>Micractinium</taxon>
    </lineage>
</organism>
<evidence type="ECO:0000256" key="5">
    <source>
        <dbReference type="SAM" id="MobiDB-lite"/>
    </source>
</evidence>
<feature type="domain" description="DNL-type" evidence="6">
    <location>
        <begin position="157"/>
        <end position="220"/>
    </location>
</feature>
<evidence type="ECO:0000256" key="4">
    <source>
        <dbReference type="PROSITE-ProRule" id="PRU00834"/>
    </source>
</evidence>